<dbReference type="PANTHER" id="PTHR32071:SF21">
    <property type="entry name" value="TRANSCRIPTIONAL REGULATORY PROTEIN FLGR"/>
    <property type="match status" value="1"/>
</dbReference>
<dbReference type="PROSITE" id="PS50045">
    <property type="entry name" value="SIGMA54_INTERACT_4"/>
    <property type="match status" value="1"/>
</dbReference>
<evidence type="ECO:0000259" key="7">
    <source>
        <dbReference type="PROSITE" id="PS50045"/>
    </source>
</evidence>
<evidence type="ECO:0000256" key="6">
    <source>
        <dbReference type="ARBA" id="ARBA00023163"/>
    </source>
</evidence>
<dbReference type="GO" id="GO:0006355">
    <property type="term" value="P:regulation of DNA-templated transcription"/>
    <property type="evidence" value="ECO:0007669"/>
    <property type="project" value="InterPro"/>
</dbReference>
<feature type="domain" description="Sigma-54 factor interaction" evidence="7">
    <location>
        <begin position="129"/>
        <end position="358"/>
    </location>
</feature>
<dbReference type="InterPro" id="IPR009057">
    <property type="entry name" value="Homeodomain-like_sf"/>
</dbReference>
<evidence type="ECO:0000256" key="1">
    <source>
        <dbReference type="ARBA" id="ARBA00022553"/>
    </source>
</evidence>
<dbReference type="PROSITE" id="PS00676">
    <property type="entry name" value="SIGMA54_INTERACT_2"/>
    <property type="match status" value="1"/>
</dbReference>
<evidence type="ECO:0000259" key="8">
    <source>
        <dbReference type="PROSITE" id="PS50110"/>
    </source>
</evidence>
<dbReference type="Pfam" id="PF02954">
    <property type="entry name" value="HTH_8"/>
    <property type="match status" value="1"/>
</dbReference>
<dbReference type="InterPro" id="IPR058031">
    <property type="entry name" value="AAA_lid_NorR"/>
</dbReference>
<dbReference type="SMART" id="SM00382">
    <property type="entry name" value="AAA"/>
    <property type="match status" value="1"/>
</dbReference>
<evidence type="ECO:0000256" key="5">
    <source>
        <dbReference type="ARBA" id="ARBA00023125"/>
    </source>
</evidence>
<keyword evidence="5" id="KW-0238">DNA-binding</keyword>
<dbReference type="Pfam" id="PF00072">
    <property type="entry name" value="Response_reg"/>
    <property type="match status" value="1"/>
</dbReference>
<dbReference type="GO" id="GO:0043565">
    <property type="term" value="F:sequence-specific DNA binding"/>
    <property type="evidence" value="ECO:0007669"/>
    <property type="project" value="InterPro"/>
</dbReference>
<evidence type="ECO:0008006" key="10">
    <source>
        <dbReference type="Google" id="ProtNLM"/>
    </source>
</evidence>
<protein>
    <recommendedName>
        <fullName evidence="10">Sigma-54-dependent Fis family transcriptional regulator</fullName>
    </recommendedName>
</protein>
<evidence type="ECO:0000256" key="2">
    <source>
        <dbReference type="ARBA" id="ARBA00022741"/>
    </source>
</evidence>
<keyword evidence="4" id="KW-0805">Transcription regulation</keyword>
<dbReference type="Gene3D" id="1.10.8.60">
    <property type="match status" value="1"/>
</dbReference>
<dbReference type="GO" id="GO:0005524">
    <property type="term" value="F:ATP binding"/>
    <property type="evidence" value="ECO:0007669"/>
    <property type="project" value="UniProtKB-KW"/>
</dbReference>
<name>A0A0F9P9B7_9ZZZZ</name>
<dbReference type="Gene3D" id="3.40.50.300">
    <property type="entry name" value="P-loop containing nucleotide triphosphate hydrolases"/>
    <property type="match status" value="1"/>
</dbReference>
<keyword evidence="3" id="KW-0067">ATP-binding</keyword>
<keyword evidence="1" id="KW-0597">Phosphoprotein</keyword>
<proteinExistence type="predicted"/>
<accession>A0A0F9P9B7</accession>
<gene>
    <name evidence="9" type="ORF">LCGC14_0854490</name>
</gene>
<dbReference type="Gene3D" id="3.40.50.2300">
    <property type="match status" value="1"/>
</dbReference>
<reference evidence="9" key="1">
    <citation type="journal article" date="2015" name="Nature">
        <title>Complex archaea that bridge the gap between prokaryotes and eukaryotes.</title>
        <authorList>
            <person name="Spang A."/>
            <person name="Saw J.H."/>
            <person name="Jorgensen S.L."/>
            <person name="Zaremba-Niedzwiedzka K."/>
            <person name="Martijn J."/>
            <person name="Lind A.E."/>
            <person name="van Eijk R."/>
            <person name="Schleper C."/>
            <person name="Guy L."/>
            <person name="Ettema T.J."/>
        </authorList>
    </citation>
    <scope>NUCLEOTIDE SEQUENCE</scope>
</reference>
<evidence type="ECO:0000256" key="3">
    <source>
        <dbReference type="ARBA" id="ARBA00022840"/>
    </source>
</evidence>
<dbReference type="AlphaFoldDB" id="A0A0F9P9B7"/>
<dbReference type="InterPro" id="IPR002078">
    <property type="entry name" value="Sigma_54_int"/>
</dbReference>
<dbReference type="CDD" id="cd00009">
    <property type="entry name" value="AAA"/>
    <property type="match status" value="1"/>
</dbReference>
<dbReference type="EMBL" id="LAZR01002566">
    <property type="protein sequence ID" value="KKN28415.1"/>
    <property type="molecule type" value="Genomic_DNA"/>
</dbReference>
<dbReference type="PROSITE" id="PS00688">
    <property type="entry name" value="SIGMA54_INTERACT_3"/>
    <property type="match status" value="1"/>
</dbReference>
<dbReference type="Pfam" id="PF00158">
    <property type="entry name" value="Sigma54_activat"/>
    <property type="match status" value="1"/>
</dbReference>
<dbReference type="PROSITE" id="PS50110">
    <property type="entry name" value="RESPONSE_REGULATORY"/>
    <property type="match status" value="1"/>
</dbReference>
<dbReference type="SMART" id="SM00448">
    <property type="entry name" value="REC"/>
    <property type="match status" value="1"/>
</dbReference>
<dbReference type="FunFam" id="3.40.50.2300:FF:000018">
    <property type="entry name" value="DNA-binding transcriptional regulator NtrC"/>
    <property type="match status" value="1"/>
</dbReference>
<evidence type="ECO:0000256" key="4">
    <source>
        <dbReference type="ARBA" id="ARBA00023015"/>
    </source>
</evidence>
<dbReference type="PANTHER" id="PTHR32071">
    <property type="entry name" value="TRANSCRIPTIONAL REGULATORY PROTEIN"/>
    <property type="match status" value="1"/>
</dbReference>
<organism evidence="9">
    <name type="scientific">marine sediment metagenome</name>
    <dbReference type="NCBI Taxonomy" id="412755"/>
    <lineage>
        <taxon>unclassified sequences</taxon>
        <taxon>metagenomes</taxon>
        <taxon>ecological metagenomes</taxon>
    </lineage>
</organism>
<dbReference type="InterPro" id="IPR025943">
    <property type="entry name" value="Sigma_54_int_dom_ATP-bd_2"/>
</dbReference>
<dbReference type="InterPro" id="IPR002197">
    <property type="entry name" value="HTH_Fis"/>
</dbReference>
<dbReference type="InterPro" id="IPR011006">
    <property type="entry name" value="CheY-like_superfamily"/>
</dbReference>
<dbReference type="SUPFAM" id="SSF46689">
    <property type="entry name" value="Homeodomain-like"/>
    <property type="match status" value="1"/>
</dbReference>
<evidence type="ECO:0000313" key="9">
    <source>
        <dbReference type="EMBL" id="KKN28415.1"/>
    </source>
</evidence>
<keyword evidence="6" id="KW-0804">Transcription</keyword>
<comment type="caution">
    <text evidence="9">The sequence shown here is derived from an EMBL/GenBank/DDBJ whole genome shotgun (WGS) entry which is preliminary data.</text>
</comment>
<dbReference type="Gene3D" id="1.10.10.60">
    <property type="entry name" value="Homeodomain-like"/>
    <property type="match status" value="1"/>
</dbReference>
<dbReference type="InterPro" id="IPR025662">
    <property type="entry name" value="Sigma_54_int_dom_ATP-bd_1"/>
</dbReference>
<dbReference type="Pfam" id="PF25601">
    <property type="entry name" value="AAA_lid_14"/>
    <property type="match status" value="1"/>
</dbReference>
<dbReference type="InterPro" id="IPR001789">
    <property type="entry name" value="Sig_transdc_resp-reg_receiver"/>
</dbReference>
<dbReference type="InterPro" id="IPR025944">
    <property type="entry name" value="Sigma_54_int_dom_CS"/>
</dbReference>
<sequence>MNQSMILVVEDDASLRHAVCDTLELAGYRVEGMEHGQSALDKIASQPVGLLLSDLQMQPMDGQTLLKRAKAMMPDLPVVMMTAYGTVQSAVDAMHLGASDYLLKPFEADALIQRVQQYISDLGTDEGDMVAYAQSSIDLQAIARRVAETDATVLINGESGTGKEVLASYLHHHSPRSNQPFVAINCAAIPENMLEATLFGYEKGAFTGASQAYAGKFEQANNGTILLDEISEMDLSLQAKLLRVLQEREVERIGGRKVIPLNVRVLATTNRTLRDEVQAGRFREDLFYRLNVFPLQISPLRQRVDDILPLSNRLLTKHASHARRVAPQLDSSAQASLLSHSWPGNVRELDNVLQRALILQTGQTISANDIVLGAVTGELTNTISVTSHSGIENQQSHISEPEGHDLRSQEQRHILDTLEKHSGSRRLTAKELGISERTLRYKIARFRELGVDIPEKLGKKTA</sequence>
<dbReference type="SUPFAM" id="SSF52540">
    <property type="entry name" value="P-loop containing nucleoside triphosphate hydrolases"/>
    <property type="match status" value="1"/>
</dbReference>
<dbReference type="InterPro" id="IPR027417">
    <property type="entry name" value="P-loop_NTPase"/>
</dbReference>
<dbReference type="FunFam" id="3.40.50.300:FF:000006">
    <property type="entry name" value="DNA-binding transcriptional regulator NtrC"/>
    <property type="match status" value="1"/>
</dbReference>
<dbReference type="InterPro" id="IPR003593">
    <property type="entry name" value="AAA+_ATPase"/>
</dbReference>
<dbReference type="SUPFAM" id="SSF52172">
    <property type="entry name" value="CheY-like"/>
    <property type="match status" value="1"/>
</dbReference>
<keyword evidence="2" id="KW-0547">Nucleotide-binding</keyword>
<feature type="domain" description="Response regulatory" evidence="8">
    <location>
        <begin position="5"/>
        <end position="119"/>
    </location>
</feature>
<dbReference type="GO" id="GO:0000160">
    <property type="term" value="P:phosphorelay signal transduction system"/>
    <property type="evidence" value="ECO:0007669"/>
    <property type="project" value="InterPro"/>
</dbReference>
<dbReference type="PROSITE" id="PS00675">
    <property type="entry name" value="SIGMA54_INTERACT_1"/>
    <property type="match status" value="1"/>
</dbReference>